<evidence type="ECO:0000256" key="3">
    <source>
        <dbReference type="ARBA" id="ARBA00022617"/>
    </source>
</evidence>
<feature type="chain" id="PRO_5035436333" description="Heme haloperoxidase family profile domain-containing protein" evidence="8">
    <location>
        <begin position="22"/>
        <end position="252"/>
    </location>
</feature>
<dbReference type="SUPFAM" id="SSF47571">
    <property type="entry name" value="Cloroperoxidase"/>
    <property type="match status" value="1"/>
</dbReference>
<evidence type="ECO:0000259" key="9">
    <source>
        <dbReference type="PROSITE" id="PS51405"/>
    </source>
</evidence>
<keyword evidence="2" id="KW-0575">Peroxidase</keyword>
<evidence type="ECO:0000256" key="7">
    <source>
        <dbReference type="ARBA" id="ARBA00025795"/>
    </source>
</evidence>
<dbReference type="PANTHER" id="PTHR33577">
    <property type="entry name" value="STERIGMATOCYSTIN BIOSYNTHESIS PEROXIDASE STCC-RELATED"/>
    <property type="match status" value="1"/>
</dbReference>
<comment type="cofactor">
    <cofactor evidence="1">
        <name>heme b</name>
        <dbReference type="ChEBI" id="CHEBI:60344"/>
    </cofactor>
</comment>
<dbReference type="AlphaFoldDB" id="A0A8K1FNI8"/>
<dbReference type="EMBL" id="SPLM01000039">
    <property type="protein sequence ID" value="TMW64678.1"/>
    <property type="molecule type" value="Genomic_DNA"/>
</dbReference>
<keyword evidence="6" id="KW-0408">Iron</keyword>
<dbReference type="Proteomes" id="UP000794436">
    <property type="component" value="Unassembled WGS sequence"/>
</dbReference>
<keyword evidence="11" id="KW-1185">Reference proteome</keyword>
<name>A0A8K1FNI8_PYTOL</name>
<accession>A0A8K1FNI8</accession>
<keyword evidence="5" id="KW-0560">Oxidoreductase</keyword>
<gene>
    <name evidence="10" type="ORF">Poli38472_011558</name>
</gene>
<dbReference type="InterPro" id="IPR000028">
    <property type="entry name" value="Chloroperoxidase"/>
</dbReference>
<dbReference type="InterPro" id="IPR036851">
    <property type="entry name" value="Chloroperoxidase-like_sf"/>
</dbReference>
<evidence type="ECO:0000256" key="2">
    <source>
        <dbReference type="ARBA" id="ARBA00022559"/>
    </source>
</evidence>
<sequence>MVSVISKLAVCAAVMATAGSALEVGEYYRPTGEEVSGVAGSTTEYARSPCPALNALANHGYIARSGKGITHEELQNAIVANYNLDASVAKALASRVPASLSLSDLGKHNFIEHDVSLVHSDSVYGDDPAALNQTLYDDLMSRAEDGYLTLDSIAAARGSRIDACKARGDTCEFGTKQRILGVLENAILLRCLGGFNEERISVEYAQSFFVDERIPDDFHKSETVVSPVKLILTATKLESKVTWSDILEFFGL</sequence>
<evidence type="ECO:0000256" key="5">
    <source>
        <dbReference type="ARBA" id="ARBA00023002"/>
    </source>
</evidence>
<dbReference type="GO" id="GO:0004601">
    <property type="term" value="F:peroxidase activity"/>
    <property type="evidence" value="ECO:0007669"/>
    <property type="project" value="UniProtKB-KW"/>
</dbReference>
<dbReference type="PROSITE" id="PS51405">
    <property type="entry name" value="HEME_HALOPEROXIDASE"/>
    <property type="match status" value="1"/>
</dbReference>
<proteinExistence type="inferred from homology"/>
<evidence type="ECO:0000313" key="11">
    <source>
        <dbReference type="Proteomes" id="UP000794436"/>
    </source>
</evidence>
<keyword evidence="8" id="KW-0732">Signal</keyword>
<evidence type="ECO:0000313" key="10">
    <source>
        <dbReference type="EMBL" id="TMW64678.1"/>
    </source>
</evidence>
<comment type="similarity">
    <text evidence="7">Belongs to the chloroperoxidase family.</text>
</comment>
<dbReference type="GO" id="GO:0046872">
    <property type="term" value="F:metal ion binding"/>
    <property type="evidence" value="ECO:0007669"/>
    <property type="project" value="UniProtKB-KW"/>
</dbReference>
<dbReference type="Pfam" id="PF01328">
    <property type="entry name" value="Peroxidase_2"/>
    <property type="match status" value="1"/>
</dbReference>
<reference evidence="10" key="1">
    <citation type="submission" date="2019-03" db="EMBL/GenBank/DDBJ databases">
        <title>Long read genome sequence of the mycoparasitic Pythium oligandrum ATCC 38472 isolated from sugarbeet rhizosphere.</title>
        <authorList>
            <person name="Gaulin E."/>
        </authorList>
    </citation>
    <scope>NUCLEOTIDE SEQUENCE</scope>
    <source>
        <strain evidence="10">ATCC 38472_TT</strain>
    </source>
</reference>
<keyword evidence="4" id="KW-0479">Metal-binding</keyword>
<dbReference type="PANTHER" id="PTHR33577:SF9">
    <property type="entry name" value="PEROXIDASE STCC"/>
    <property type="match status" value="1"/>
</dbReference>
<protein>
    <recommendedName>
        <fullName evidence="9">Heme haloperoxidase family profile domain-containing protein</fullName>
    </recommendedName>
</protein>
<keyword evidence="3" id="KW-0349">Heme</keyword>
<evidence type="ECO:0000256" key="8">
    <source>
        <dbReference type="SAM" id="SignalP"/>
    </source>
</evidence>
<dbReference type="Gene3D" id="1.10.489.10">
    <property type="entry name" value="Chloroperoxidase-like"/>
    <property type="match status" value="1"/>
</dbReference>
<feature type="signal peptide" evidence="8">
    <location>
        <begin position="1"/>
        <end position="21"/>
    </location>
</feature>
<feature type="domain" description="Heme haloperoxidase family profile" evidence="9">
    <location>
        <begin position="30"/>
        <end position="236"/>
    </location>
</feature>
<organism evidence="10 11">
    <name type="scientific">Pythium oligandrum</name>
    <name type="common">Mycoparasitic fungus</name>
    <dbReference type="NCBI Taxonomy" id="41045"/>
    <lineage>
        <taxon>Eukaryota</taxon>
        <taxon>Sar</taxon>
        <taxon>Stramenopiles</taxon>
        <taxon>Oomycota</taxon>
        <taxon>Peronosporomycetes</taxon>
        <taxon>Pythiales</taxon>
        <taxon>Pythiaceae</taxon>
        <taxon>Pythium</taxon>
    </lineage>
</organism>
<dbReference type="OrthoDB" id="407298at2759"/>
<evidence type="ECO:0000256" key="4">
    <source>
        <dbReference type="ARBA" id="ARBA00022723"/>
    </source>
</evidence>
<evidence type="ECO:0000256" key="1">
    <source>
        <dbReference type="ARBA" id="ARBA00001970"/>
    </source>
</evidence>
<evidence type="ECO:0000256" key="6">
    <source>
        <dbReference type="ARBA" id="ARBA00023004"/>
    </source>
</evidence>
<comment type="caution">
    <text evidence="10">The sequence shown here is derived from an EMBL/GenBank/DDBJ whole genome shotgun (WGS) entry which is preliminary data.</text>
</comment>